<reference evidence="2" key="1">
    <citation type="submission" date="2019-04" db="EMBL/GenBank/DDBJ databases">
        <title>Friends and foes A comparative genomics studyof 23 Aspergillus species from section Flavi.</title>
        <authorList>
            <consortium name="DOE Joint Genome Institute"/>
            <person name="Kjaerbolling I."/>
            <person name="Vesth T."/>
            <person name="Frisvad J.C."/>
            <person name="Nybo J.L."/>
            <person name="Theobald S."/>
            <person name="Kildgaard S."/>
            <person name="Isbrandt T."/>
            <person name="Kuo A."/>
            <person name="Sato A."/>
            <person name="Lyhne E.K."/>
            <person name="Kogle M.E."/>
            <person name="Wiebenga A."/>
            <person name="Kun R.S."/>
            <person name="Lubbers R.J."/>
            <person name="Makela M.R."/>
            <person name="Barry K."/>
            <person name="Chovatia M."/>
            <person name="Clum A."/>
            <person name="Daum C."/>
            <person name="Haridas S."/>
            <person name="He G."/>
            <person name="LaButti K."/>
            <person name="Lipzen A."/>
            <person name="Mondo S."/>
            <person name="Riley R."/>
            <person name="Salamov A."/>
            <person name="Simmons B.A."/>
            <person name="Magnuson J.K."/>
            <person name="Henrissat B."/>
            <person name="Mortensen U.H."/>
            <person name="Larsen T.O."/>
            <person name="Devries R.P."/>
            <person name="Grigoriev I.V."/>
            <person name="Machida M."/>
            <person name="Baker S.E."/>
            <person name="Andersen M.R."/>
        </authorList>
    </citation>
    <scope>NUCLEOTIDE SEQUENCE [LARGE SCALE GENOMIC DNA]</scope>
    <source>
        <strain evidence="2">IBT 14317</strain>
    </source>
</reference>
<evidence type="ECO:0000256" key="1">
    <source>
        <dbReference type="SAM" id="SignalP"/>
    </source>
</evidence>
<protein>
    <recommendedName>
        <fullName evidence="3">F-box domain-containing protein</fullName>
    </recommendedName>
</protein>
<name>A0A5N7CEI3_PETAA</name>
<proteinExistence type="predicted"/>
<dbReference type="Proteomes" id="UP000326877">
    <property type="component" value="Unassembled WGS sequence"/>
</dbReference>
<gene>
    <name evidence="2" type="ORF">BDV23DRAFT_170849</name>
</gene>
<keyword evidence="1" id="KW-0732">Signal</keyword>
<sequence length="385" mass="44326">MYLPWKLVVLIIKDLALALLEEGRISDIHTDGNYLLLRDDQKATDARSPLLCRAILSRPELGAFVKVFSLEESEVSWSDAESVSSSEEPLLGPGELDAARSFVENKFSPIEFKKQWLEKITDMDEAAMQGLVLCQLPYLVSLTLKVHSGMFGHIGTFLRLPCLERLSFIVDMGNWKPWNNPFEQPEDILEHILSGTGKVKELVFEDNRNVYNSVTFNASKLKRILDQYVSQTVEDLSIVLTMNDERDWRLPQEFTRLSGVFGSMTHFTKLKRLSIQLELLLGRPSSNLYHLKDVLPDQLQHLTCFSIYPYDGADEERIWDSENYIPQFRMLANVARESGKFPLLSRVYMDRYRKDDFNKYSGHQPSSGEFTDDVLANSRVTFSWY</sequence>
<accession>A0A5N7CEI3</accession>
<dbReference type="OrthoDB" id="4475110at2759"/>
<evidence type="ECO:0008006" key="3">
    <source>
        <dbReference type="Google" id="ProtNLM"/>
    </source>
</evidence>
<feature type="signal peptide" evidence="1">
    <location>
        <begin position="1"/>
        <end position="18"/>
    </location>
</feature>
<organism evidence="2">
    <name type="scientific">Petromyces alliaceus</name>
    <name type="common">Aspergillus alliaceus</name>
    <dbReference type="NCBI Taxonomy" id="209559"/>
    <lineage>
        <taxon>Eukaryota</taxon>
        <taxon>Fungi</taxon>
        <taxon>Dikarya</taxon>
        <taxon>Ascomycota</taxon>
        <taxon>Pezizomycotina</taxon>
        <taxon>Eurotiomycetes</taxon>
        <taxon>Eurotiomycetidae</taxon>
        <taxon>Eurotiales</taxon>
        <taxon>Aspergillaceae</taxon>
        <taxon>Aspergillus</taxon>
        <taxon>Aspergillus subgen. Circumdati</taxon>
    </lineage>
</organism>
<evidence type="ECO:0000313" key="2">
    <source>
        <dbReference type="EMBL" id="KAE8392534.1"/>
    </source>
</evidence>
<feature type="chain" id="PRO_5025002054" description="F-box domain-containing protein" evidence="1">
    <location>
        <begin position="19"/>
        <end position="385"/>
    </location>
</feature>
<dbReference type="EMBL" id="ML735236">
    <property type="protein sequence ID" value="KAE8392534.1"/>
    <property type="molecule type" value="Genomic_DNA"/>
</dbReference>
<dbReference type="AlphaFoldDB" id="A0A5N7CEI3"/>